<evidence type="ECO:0000313" key="4">
    <source>
        <dbReference type="Proteomes" id="UP000256379"/>
    </source>
</evidence>
<comment type="similarity">
    <text evidence="1 2">Belongs to the complex I subunit 6 family.</text>
</comment>
<dbReference type="EC" id="7.1.1.-" evidence="2"/>
<dbReference type="Gene3D" id="1.20.120.1200">
    <property type="entry name" value="NADH-ubiquinone/plastoquinone oxidoreductase chain 6, subunit NuoJ"/>
    <property type="match status" value="1"/>
</dbReference>
<feature type="transmembrane region" description="Helical" evidence="2">
    <location>
        <begin position="90"/>
        <end position="111"/>
    </location>
</feature>
<comment type="caution">
    <text evidence="3">The sequence shown here is derived from an EMBL/GenBank/DDBJ whole genome shotgun (WGS) entry which is preliminary data.</text>
</comment>
<dbReference type="OrthoDB" id="13239at2"/>
<keyword evidence="2" id="KW-0520">NAD</keyword>
<dbReference type="Pfam" id="PF00499">
    <property type="entry name" value="Oxidored_q3"/>
    <property type="match status" value="1"/>
</dbReference>
<comment type="catalytic activity">
    <reaction evidence="2">
        <text>a quinone + NADH + 5 H(+)(in) = a quinol + NAD(+) + 4 H(+)(out)</text>
        <dbReference type="Rhea" id="RHEA:57888"/>
        <dbReference type="ChEBI" id="CHEBI:15378"/>
        <dbReference type="ChEBI" id="CHEBI:24646"/>
        <dbReference type="ChEBI" id="CHEBI:57540"/>
        <dbReference type="ChEBI" id="CHEBI:57945"/>
        <dbReference type="ChEBI" id="CHEBI:132124"/>
    </reaction>
</comment>
<dbReference type="PANTHER" id="PTHR33269:SF17">
    <property type="entry name" value="NADH-UBIQUINONE OXIDOREDUCTASE CHAIN 6"/>
    <property type="match status" value="1"/>
</dbReference>
<reference evidence="3 4" key="1">
    <citation type="submission" date="2018-04" db="EMBL/GenBank/DDBJ databases">
        <title>Novel Campyloabacter and Helicobacter Species and Strains.</title>
        <authorList>
            <person name="Mannion A.J."/>
            <person name="Shen Z."/>
            <person name="Fox J.G."/>
        </authorList>
    </citation>
    <scope>NUCLEOTIDE SEQUENCE [LARGE SCALE GENOMIC DNA]</scope>
    <source>
        <strain evidence="3 4">MIT 17-337</strain>
    </source>
</reference>
<keyword evidence="2" id="KW-1133">Transmembrane helix</keyword>
<dbReference type="InterPro" id="IPR042106">
    <property type="entry name" value="Nuo/plastoQ_OxRdtase_6_NuoJ"/>
</dbReference>
<evidence type="ECO:0000313" key="3">
    <source>
        <dbReference type="EMBL" id="RDU62603.1"/>
    </source>
</evidence>
<dbReference type="InterPro" id="IPR001457">
    <property type="entry name" value="NADH_UbQ/plastoQ_OxRdtase_su6"/>
</dbReference>
<evidence type="ECO:0000256" key="2">
    <source>
        <dbReference type="RuleBase" id="RU004429"/>
    </source>
</evidence>
<sequence>MFEVIAFYTFGALTLCAFLIVVMSNNILYALSALAFGMILVSSFFFLLQADFLGVVQIIVYTGAIVVMYAFGMMFFDTNKEVKEKFHNQFFVWSITGAMALALLIIVGNINESFVVAHEDFSTNALAHLLFKEYFICFEAAAIMLLMAMIAGIGAGAHKPELTESLQKSVKNESSLYNIQEENRGYKYDNIIESSTIQYDSIGQHTQDNVVSVTSNTKDIK</sequence>
<name>A0A3D8IBP9_9HELI</name>
<feature type="transmembrane region" description="Helical" evidence="2">
    <location>
        <begin position="54"/>
        <end position="78"/>
    </location>
</feature>
<keyword evidence="2" id="KW-0472">Membrane</keyword>
<feature type="transmembrane region" description="Helical" evidence="2">
    <location>
        <begin position="28"/>
        <end position="48"/>
    </location>
</feature>
<keyword evidence="2" id="KW-0874">Quinone</keyword>
<proteinExistence type="inferred from homology"/>
<dbReference type="EMBL" id="NXLQ01000030">
    <property type="protein sequence ID" value="RDU62603.1"/>
    <property type="molecule type" value="Genomic_DNA"/>
</dbReference>
<keyword evidence="2" id="KW-1003">Cell membrane</keyword>
<protein>
    <recommendedName>
        <fullName evidence="2">NADH-quinone oxidoreductase subunit J</fullName>
        <ecNumber evidence="2">7.1.1.-</ecNumber>
    </recommendedName>
</protein>
<gene>
    <name evidence="3" type="ORF">CQA53_09200</name>
</gene>
<comment type="subcellular location">
    <subcellularLocation>
        <location evidence="2">Cell membrane</location>
        <topology evidence="2">Multi-pass membrane protein</topology>
    </subcellularLocation>
</comment>
<feature type="transmembrane region" description="Helical" evidence="2">
    <location>
        <begin position="131"/>
        <end position="157"/>
    </location>
</feature>
<keyword evidence="4" id="KW-1185">Reference proteome</keyword>
<comment type="function">
    <text evidence="2">NDH-1 shuttles electrons from NADH, via FMN and iron-sulfur (Fe-S) centers, to quinones in the respiratory chain. Couples the redox reaction to proton translocation (for every two electrons transferred, four hydrogen ions are translocated across the cytoplasmic membrane), and thus conserves the redox energy in a proton gradient.</text>
</comment>
<feature type="transmembrane region" description="Helical" evidence="2">
    <location>
        <begin position="6"/>
        <end position="23"/>
    </location>
</feature>
<dbReference type="GO" id="GO:0005886">
    <property type="term" value="C:plasma membrane"/>
    <property type="evidence" value="ECO:0007669"/>
    <property type="project" value="UniProtKB-SubCell"/>
</dbReference>
<dbReference type="GO" id="GO:0008137">
    <property type="term" value="F:NADH dehydrogenase (ubiquinone) activity"/>
    <property type="evidence" value="ECO:0007669"/>
    <property type="project" value="UniProtKB-UniRule"/>
</dbReference>
<evidence type="ECO:0000256" key="1">
    <source>
        <dbReference type="ARBA" id="ARBA00005698"/>
    </source>
</evidence>
<dbReference type="RefSeq" id="WP_115543709.1">
    <property type="nucleotide sequence ID" value="NZ_NXLQ01000030.1"/>
</dbReference>
<keyword evidence="2" id="KW-0812">Transmembrane</keyword>
<dbReference type="GO" id="GO:0048038">
    <property type="term" value="F:quinone binding"/>
    <property type="evidence" value="ECO:0007669"/>
    <property type="project" value="UniProtKB-UniRule"/>
</dbReference>
<dbReference type="NCBIfam" id="NF005167">
    <property type="entry name" value="PRK06638.2-2"/>
    <property type="match status" value="1"/>
</dbReference>
<dbReference type="AlphaFoldDB" id="A0A3D8IBP9"/>
<dbReference type="Proteomes" id="UP000256379">
    <property type="component" value="Unassembled WGS sequence"/>
</dbReference>
<organism evidence="3 4">
    <name type="scientific">Helicobacter didelphidarum</name>
    <dbReference type="NCBI Taxonomy" id="2040648"/>
    <lineage>
        <taxon>Bacteria</taxon>
        <taxon>Pseudomonadati</taxon>
        <taxon>Campylobacterota</taxon>
        <taxon>Epsilonproteobacteria</taxon>
        <taxon>Campylobacterales</taxon>
        <taxon>Helicobacteraceae</taxon>
        <taxon>Helicobacter</taxon>
    </lineage>
</organism>
<dbReference type="PANTHER" id="PTHR33269">
    <property type="entry name" value="NADH-UBIQUINONE OXIDOREDUCTASE CHAIN 6"/>
    <property type="match status" value="1"/>
</dbReference>
<accession>A0A3D8IBP9</accession>